<feature type="domain" description="Oligopeptidase A N-terminal" evidence="1">
    <location>
        <begin position="32"/>
        <end position="146"/>
    </location>
</feature>
<dbReference type="Gene3D" id="1.10.1370.40">
    <property type="match status" value="1"/>
</dbReference>
<sequence length="174" mass="20076">MRVHDYPEFSRVDSGLTVTGCAKLSIDYDVELGKHIESLKDGAFKKTFSSVFDPIEEISVPLNYAWKTAKNLNYVKGTDGYRQSFQRVHPQVERAKNERWISEPLYNAVKEVGADSANLSDFQQRLVKMYLMEFRLNGVELTGDDRKKFVEFLGKPCLDSKKRKNQKIQKGKIF</sequence>
<dbReference type="AlphaFoldDB" id="A0AAD9MNE8"/>
<keyword evidence="3" id="KW-1185">Reference proteome</keyword>
<gene>
    <name evidence="2" type="ORF">NP493_8612g00002</name>
</gene>
<dbReference type="GO" id="GO:0004222">
    <property type="term" value="F:metalloendopeptidase activity"/>
    <property type="evidence" value="ECO:0007669"/>
    <property type="project" value="InterPro"/>
</dbReference>
<reference evidence="2" key="1">
    <citation type="journal article" date="2023" name="Mol. Biol. Evol.">
        <title>Third-Generation Sequencing Reveals the Adaptive Role of the Epigenome in Three Deep-Sea Polychaetes.</title>
        <authorList>
            <person name="Perez M."/>
            <person name="Aroh O."/>
            <person name="Sun Y."/>
            <person name="Lan Y."/>
            <person name="Juniper S.K."/>
            <person name="Young C.R."/>
            <person name="Angers B."/>
            <person name="Qian P.Y."/>
        </authorList>
    </citation>
    <scope>NUCLEOTIDE SEQUENCE</scope>
    <source>
        <strain evidence="2">R07B-5</strain>
    </source>
</reference>
<proteinExistence type="predicted"/>
<comment type="caution">
    <text evidence="2">The sequence shown here is derived from an EMBL/GenBank/DDBJ whole genome shotgun (WGS) entry which is preliminary data.</text>
</comment>
<dbReference type="Pfam" id="PF19310">
    <property type="entry name" value="TOP_N"/>
    <property type="match status" value="1"/>
</dbReference>
<dbReference type="EMBL" id="JAODUO010008598">
    <property type="protein sequence ID" value="KAK2138146.1"/>
    <property type="molecule type" value="Genomic_DNA"/>
</dbReference>
<protein>
    <recommendedName>
        <fullName evidence="1">Oligopeptidase A N-terminal domain-containing protein</fullName>
    </recommendedName>
</protein>
<evidence type="ECO:0000313" key="3">
    <source>
        <dbReference type="Proteomes" id="UP001209878"/>
    </source>
</evidence>
<name>A0AAD9MNE8_RIDPI</name>
<dbReference type="SUPFAM" id="SSF55486">
    <property type="entry name" value="Metalloproteases ('zincins'), catalytic domain"/>
    <property type="match status" value="1"/>
</dbReference>
<dbReference type="GO" id="GO:0006508">
    <property type="term" value="P:proteolysis"/>
    <property type="evidence" value="ECO:0007669"/>
    <property type="project" value="InterPro"/>
</dbReference>
<evidence type="ECO:0000259" key="1">
    <source>
        <dbReference type="Pfam" id="PF19310"/>
    </source>
</evidence>
<dbReference type="InterPro" id="IPR045090">
    <property type="entry name" value="Pept_M3A_M3B"/>
</dbReference>
<dbReference type="PANTHER" id="PTHR11804">
    <property type="entry name" value="PROTEASE M3 THIMET OLIGOPEPTIDASE-RELATED"/>
    <property type="match status" value="1"/>
</dbReference>
<evidence type="ECO:0000313" key="2">
    <source>
        <dbReference type="EMBL" id="KAK2138146.1"/>
    </source>
</evidence>
<organism evidence="2 3">
    <name type="scientific">Ridgeia piscesae</name>
    <name type="common">Tubeworm</name>
    <dbReference type="NCBI Taxonomy" id="27915"/>
    <lineage>
        <taxon>Eukaryota</taxon>
        <taxon>Metazoa</taxon>
        <taxon>Spiralia</taxon>
        <taxon>Lophotrochozoa</taxon>
        <taxon>Annelida</taxon>
        <taxon>Polychaeta</taxon>
        <taxon>Sedentaria</taxon>
        <taxon>Canalipalpata</taxon>
        <taxon>Sabellida</taxon>
        <taxon>Siboglinidae</taxon>
        <taxon>Ridgeia</taxon>
    </lineage>
</organism>
<dbReference type="Proteomes" id="UP001209878">
    <property type="component" value="Unassembled WGS sequence"/>
</dbReference>
<accession>A0AAD9MNE8</accession>
<dbReference type="InterPro" id="IPR045666">
    <property type="entry name" value="OpdA_N"/>
</dbReference>
<dbReference type="PANTHER" id="PTHR11804:SF83">
    <property type="entry name" value="LD37516P"/>
    <property type="match status" value="1"/>
</dbReference>